<evidence type="ECO:0000256" key="1">
    <source>
        <dbReference type="SAM" id="Phobius"/>
    </source>
</evidence>
<dbReference type="RefSeq" id="WP_344315497.1">
    <property type="nucleotide sequence ID" value="NZ_BAAANY010000055.1"/>
</dbReference>
<dbReference type="EMBL" id="BAAANY010000055">
    <property type="protein sequence ID" value="GAA1722706.1"/>
    <property type="molecule type" value="Genomic_DNA"/>
</dbReference>
<feature type="transmembrane region" description="Helical" evidence="1">
    <location>
        <begin position="179"/>
        <end position="197"/>
    </location>
</feature>
<organism evidence="2 3">
    <name type="scientific">Fodinicola feengrottensis</name>
    <dbReference type="NCBI Taxonomy" id="435914"/>
    <lineage>
        <taxon>Bacteria</taxon>
        <taxon>Bacillati</taxon>
        <taxon>Actinomycetota</taxon>
        <taxon>Actinomycetes</taxon>
        <taxon>Mycobacteriales</taxon>
        <taxon>Fodinicola</taxon>
    </lineage>
</organism>
<protein>
    <submittedName>
        <fullName evidence="2">YibE/F family protein</fullName>
    </submittedName>
</protein>
<keyword evidence="1" id="KW-0472">Membrane</keyword>
<dbReference type="Proteomes" id="UP001500618">
    <property type="component" value="Unassembled WGS sequence"/>
</dbReference>
<feature type="transmembrane region" description="Helical" evidence="1">
    <location>
        <begin position="209"/>
        <end position="229"/>
    </location>
</feature>
<evidence type="ECO:0000313" key="3">
    <source>
        <dbReference type="Proteomes" id="UP001500618"/>
    </source>
</evidence>
<feature type="transmembrane region" description="Helical" evidence="1">
    <location>
        <begin position="128"/>
        <end position="146"/>
    </location>
</feature>
<dbReference type="PANTHER" id="PTHR41771:SF1">
    <property type="entry name" value="MEMBRANE PROTEIN"/>
    <property type="match status" value="1"/>
</dbReference>
<feature type="transmembrane region" description="Helical" evidence="1">
    <location>
        <begin position="308"/>
        <end position="327"/>
    </location>
</feature>
<accession>A0ABN2JCU5</accession>
<dbReference type="PANTHER" id="PTHR41771">
    <property type="entry name" value="MEMBRANE PROTEIN-RELATED"/>
    <property type="match status" value="1"/>
</dbReference>
<keyword evidence="3" id="KW-1185">Reference proteome</keyword>
<dbReference type="InterPro" id="IPR012507">
    <property type="entry name" value="YibE_F"/>
</dbReference>
<feature type="transmembrane region" description="Helical" evidence="1">
    <location>
        <begin position="347"/>
        <end position="372"/>
    </location>
</feature>
<feature type="transmembrane region" description="Helical" evidence="1">
    <location>
        <begin position="249"/>
        <end position="267"/>
    </location>
</feature>
<reference evidence="2 3" key="1">
    <citation type="journal article" date="2019" name="Int. J. Syst. Evol. Microbiol.">
        <title>The Global Catalogue of Microorganisms (GCM) 10K type strain sequencing project: providing services to taxonomists for standard genome sequencing and annotation.</title>
        <authorList>
            <consortium name="The Broad Institute Genomics Platform"/>
            <consortium name="The Broad Institute Genome Sequencing Center for Infectious Disease"/>
            <person name="Wu L."/>
            <person name="Ma J."/>
        </authorList>
    </citation>
    <scope>NUCLEOTIDE SEQUENCE [LARGE SCALE GENOMIC DNA]</scope>
    <source>
        <strain evidence="2 3">JCM 14718</strain>
    </source>
</reference>
<proteinExistence type="predicted"/>
<feature type="transmembrane region" description="Helical" evidence="1">
    <location>
        <begin position="153"/>
        <end position="173"/>
    </location>
</feature>
<dbReference type="Pfam" id="PF07907">
    <property type="entry name" value="YibE_F"/>
    <property type="match status" value="1"/>
</dbReference>
<sequence>MLLATLLPMGLATLIGLLFLYPYGGTHVGVPPQYQPFVTGQAQIVDGTVTSITTQACPDSGTANQGGAAGQCQRAAVSVTSGPDTGKQVTIDVGGVTGTPLLATGERITLARTTADGVVYSFNDVARGPALIVFALLFAAVVIAVARWKGLAALVGIAVAVAIVLLFLIPALLAGRSPVLVGLVASSAILFAVLYLAHGRTAQTSTALLGTLLGLGISAALSAIAVAATHISGLSGEDAAALQVATKSVPVSGLLLCGFLIGALGVLNDVTVTQASAVWTMAETDPTATPRQLFALGMRIGRDHIASAVYTLVLAYAGSALPIMLLFTLSQQSLGTVLTSDQVAVELIRSLVGAIALVLSVPITTAVAAAVVRSTSALRRPGAHRG</sequence>
<name>A0ABN2JCU5_9ACTN</name>
<keyword evidence="1" id="KW-0812">Transmembrane</keyword>
<evidence type="ECO:0000313" key="2">
    <source>
        <dbReference type="EMBL" id="GAA1722706.1"/>
    </source>
</evidence>
<gene>
    <name evidence="2" type="ORF">GCM10009765_83330</name>
</gene>
<comment type="caution">
    <text evidence="2">The sequence shown here is derived from an EMBL/GenBank/DDBJ whole genome shotgun (WGS) entry which is preliminary data.</text>
</comment>
<keyword evidence="1" id="KW-1133">Transmembrane helix</keyword>